<accession>A0A9W6WJK6</accession>
<gene>
    <name evidence="1" type="ORF">Plil01_000544500</name>
</gene>
<keyword evidence="2" id="KW-1185">Reference proteome</keyword>
<comment type="caution">
    <text evidence="1">The sequence shown here is derived from an EMBL/GenBank/DDBJ whole genome shotgun (WGS) entry which is preliminary data.</text>
</comment>
<evidence type="ECO:0000313" key="1">
    <source>
        <dbReference type="EMBL" id="GMF15682.1"/>
    </source>
</evidence>
<name>A0A9W6WJK6_9STRA</name>
<evidence type="ECO:0000313" key="2">
    <source>
        <dbReference type="Proteomes" id="UP001165083"/>
    </source>
</evidence>
<dbReference type="AlphaFoldDB" id="A0A9W6WJK6"/>
<dbReference type="Proteomes" id="UP001165083">
    <property type="component" value="Unassembled WGS sequence"/>
</dbReference>
<organism evidence="1 2">
    <name type="scientific">Phytophthora lilii</name>
    <dbReference type="NCBI Taxonomy" id="2077276"/>
    <lineage>
        <taxon>Eukaryota</taxon>
        <taxon>Sar</taxon>
        <taxon>Stramenopiles</taxon>
        <taxon>Oomycota</taxon>
        <taxon>Peronosporomycetes</taxon>
        <taxon>Peronosporales</taxon>
        <taxon>Peronosporaceae</taxon>
        <taxon>Phytophthora</taxon>
    </lineage>
</organism>
<proteinExistence type="predicted"/>
<reference evidence="1" key="1">
    <citation type="submission" date="2023-04" db="EMBL/GenBank/DDBJ databases">
        <title>Phytophthora lilii NBRC 32176.</title>
        <authorList>
            <person name="Ichikawa N."/>
            <person name="Sato H."/>
            <person name="Tonouchi N."/>
        </authorList>
    </citation>
    <scope>NUCLEOTIDE SEQUENCE</scope>
    <source>
        <strain evidence="1">NBRC 32176</strain>
    </source>
</reference>
<protein>
    <submittedName>
        <fullName evidence="1">Unnamed protein product</fullName>
    </submittedName>
</protein>
<dbReference type="EMBL" id="BSXW01000229">
    <property type="protein sequence ID" value="GMF15682.1"/>
    <property type="molecule type" value="Genomic_DNA"/>
</dbReference>
<sequence>MAGILPQNLQQVRSHVHQEEHAVFSLRQDLLEESLHDGTLHNVSAVALVPSNAVVACLVERRQRIAEIAERAQIPLHVFVLPVHHAAASILHIGQVLLKLHGALQSLYMSIRSAPRTINTRQQH</sequence>